<feature type="chain" id="PRO_5006940593" description="RxLR effector protein" evidence="5">
    <location>
        <begin position="24"/>
        <end position="497"/>
    </location>
</feature>
<dbReference type="OrthoDB" id="128648at2759"/>
<evidence type="ECO:0000313" key="7">
    <source>
        <dbReference type="Proteomes" id="UP000052943"/>
    </source>
</evidence>
<dbReference type="AlphaFoldDB" id="A0A0W8CG96"/>
<comment type="subcellular location">
    <subcellularLocation>
        <location evidence="1">Secreted</location>
    </subcellularLocation>
</comment>
<evidence type="ECO:0000256" key="4">
    <source>
        <dbReference type="ARBA" id="ARBA00022729"/>
    </source>
</evidence>
<dbReference type="InterPro" id="IPR031825">
    <property type="entry name" value="RXLR"/>
</dbReference>
<name>A0A0W8CG96_PHYNI</name>
<sequence>MVRYHFVLLATAALIANSNSISASTTSTLESIGSPTGVRLLTTKQNDVPTKRLLRAYGTTSDDNEERGNVMGLVPAGTSKLDDLVTSATLKTYEFLVKDLKLGDDLVTSVRSPQLLELSKFVKNNNRPASHISSVAPLSEKYGHDAVARALVKLERDADTHPELKIMVKQLRNEQLNDWRKNGESVGGVFKLLKLKDDGYEALHRHKFQALEDYIPVFNQGKSTETTLLQVLTQAFGDESNLVRLIETGRARRRSRMKAIDLETALLGKWRSEDLPVRGVWDRLKFSNSVHDALRSEKLKLLFKYISQYYPNGETVVLEMFTTKYGEDAVAKALVLAKRDAATKDIATKMQRQQLEGWLANRKTGDDVFKLLNIKDGIDHPKMEILAEFTKLFNVNKNPQDKAEMFTVLRKGFGDDGKFALMLTKAQKSRDTLVADIAKLYRKELFKQWFQYGIDPKTLHAKFRDANEREEVVTRYAAYYDKMTNPQVYTFNDPRRS</sequence>
<evidence type="ECO:0000256" key="3">
    <source>
        <dbReference type="ARBA" id="ARBA00022525"/>
    </source>
</evidence>
<evidence type="ECO:0000256" key="2">
    <source>
        <dbReference type="ARBA" id="ARBA00010400"/>
    </source>
</evidence>
<comment type="caution">
    <text evidence="6">The sequence shown here is derived from an EMBL/GenBank/DDBJ whole genome shotgun (WGS) entry which is preliminary data.</text>
</comment>
<protein>
    <recommendedName>
        <fullName evidence="8">RxLR effector protein</fullName>
    </recommendedName>
</protein>
<proteinExistence type="inferred from homology"/>
<accession>A0A0W8CG96</accession>
<dbReference type="Pfam" id="PF16810">
    <property type="entry name" value="RXLR"/>
    <property type="match status" value="1"/>
</dbReference>
<dbReference type="STRING" id="4790.A0A0W8CG96"/>
<gene>
    <name evidence="6" type="ORF">AM587_10009095</name>
</gene>
<evidence type="ECO:0000256" key="5">
    <source>
        <dbReference type="SAM" id="SignalP"/>
    </source>
</evidence>
<dbReference type="Proteomes" id="UP000052943">
    <property type="component" value="Unassembled WGS sequence"/>
</dbReference>
<keyword evidence="3" id="KW-0964">Secreted</keyword>
<evidence type="ECO:0000256" key="1">
    <source>
        <dbReference type="ARBA" id="ARBA00004613"/>
    </source>
</evidence>
<dbReference type="EMBL" id="LNFO01003356">
    <property type="protein sequence ID" value="KUF83160.1"/>
    <property type="molecule type" value="Genomic_DNA"/>
</dbReference>
<reference evidence="6 7" key="1">
    <citation type="submission" date="2015-11" db="EMBL/GenBank/DDBJ databases">
        <title>Genomes and virulence difference between two physiological races of Phytophthora nicotianae.</title>
        <authorList>
            <person name="Liu H."/>
            <person name="Ma X."/>
            <person name="Yu H."/>
            <person name="Fang D."/>
            <person name="Li Y."/>
            <person name="Wang X."/>
            <person name="Wang W."/>
            <person name="Dong Y."/>
            <person name="Xiao B."/>
        </authorList>
    </citation>
    <scope>NUCLEOTIDE SEQUENCE [LARGE SCALE GENOMIC DNA]</scope>
    <source>
        <strain evidence="7">race 0</strain>
    </source>
</reference>
<organism evidence="6 7">
    <name type="scientific">Phytophthora nicotianae</name>
    <name type="common">Potato buckeye rot agent</name>
    <name type="synonym">Phytophthora parasitica</name>
    <dbReference type="NCBI Taxonomy" id="4792"/>
    <lineage>
        <taxon>Eukaryota</taxon>
        <taxon>Sar</taxon>
        <taxon>Stramenopiles</taxon>
        <taxon>Oomycota</taxon>
        <taxon>Peronosporomycetes</taxon>
        <taxon>Peronosporales</taxon>
        <taxon>Peronosporaceae</taxon>
        <taxon>Phytophthora</taxon>
    </lineage>
</organism>
<keyword evidence="4 5" id="KW-0732">Signal</keyword>
<comment type="similarity">
    <text evidence="2">Belongs to the RxLR effector family.</text>
</comment>
<feature type="signal peptide" evidence="5">
    <location>
        <begin position="1"/>
        <end position="23"/>
    </location>
</feature>
<evidence type="ECO:0000313" key="6">
    <source>
        <dbReference type="EMBL" id="KUF83160.1"/>
    </source>
</evidence>
<evidence type="ECO:0008006" key="8">
    <source>
        <dbReference type="Google" id="ProtNLM"/>
    </source>
</evidence>